<dbReference type="GO" id="GO:0015768">
    <property type="term" value="P:maltose transport"/>
    <property type="evidence" value="ECO:0007669"/>
    <property type="project" value="TreeGrafter"/>
</dbReference>
<feature type="chain" id="PRO_5039079709" evidence="4">
    <location>
        <begin position="20"/>
        <end position="428"/>
    </location>
</feature>
<accession>A0A8J3QT77</accession>
<dbReference type="EMBL" id="BONZ01000035">
    <property type="protein sequence ID" value="GIH15577.1"/>
    <property type="molecule type" value="Genomic_DNA"/>
</dbReference>
<dbReference type="Proteomes" id="UP000642748">
    <property type="component" value="Unassembled WGS sequence"/>
</dbReference>
<keyword evidence="2" id="KW-0813">Transport</keyword>
<evidence type="ECO:0000313" key="5">
    <source>
        <dbReference type="EMBL" id="GIH15577.1"/>
    </source>
</evidence>
<keyword evidence="3 4" id="KW-0732">Signal</keyword>
<reference evidence="5" key="1">
    <citation type="submission" date="2021-01" db="EMBL/GenBank/DDBJ databases">
        <title>Whole genome shotgun sequence of Rugosimonospora africana NBRC 104875.</title>
        <authorList>
            <person name="Komaki H."/>
            <person name="Tamura T."/>
        </authorList>
    </citation>
    <scope>NUCLEOTIDE SEQUENCE</scope>
    <source>
        <strain evidence="5">NBRC 104875</strain>
    </source>
</reference>
<dbReference type="GO" id="GO:0042956">
    <property type="term" value="P:maltodextrin transmembrane transport"/>
    <property type="evidence" value="ECO:0007669"/>
    <property type="project" value="TreeGrafter"/>
</dbReference>
<dbReference type="PANTHER" id="PTHR30061:SF50">
    <property type="entry name" value="MALTOSE_MALTODEXTRIN-BINDING PERIPLASMIC PROTEIN"/>
    <property type="match status" value="1"/>
</dbReference>
<dbReference type="SUPFAM" id="SSF53850">
    <property type="entry name" value="Periplasmic binding protein-like II"/>
    <property type="match status" value="1"/>
</dbReference>
<evidence type="ECO:0000256" key="1">
    <source>
        <dbReference type="ARBA" id="ARBA00008520"/>
    </source>
</evidence>
<sequence length="428" mass="45685">MRGRIAIAPVLCGALLAAAACSGGGTKPATEDKNTSGAITVWLQTDAQTLWPQAVTDATAEFNKTYPKVKVNVVYQAWTDHLTKFDAAAQARTAPDVLEFGNSETAQYIVAGALTDLTADKSTFENSSSWLDGLIQSCTMDGKLYCVPYYGGDRAVTYRKDIFTAAGISQPPKTWPELLTDVRTIATKHASDPNFSAFYMPGSYPYGGLPFVYDAGSQIATQSSDGKWQANLSSAEAQKGLANWKELIDAGYRGDRTKTNLNSYVQLVSGEAAMFYDSSGQMAAVYGAKGNPALKDKLGTFPLPSPTNAGQPVPPFMGGSDLAVPKSAPHPAWSKAWIKAFTSSSAENEFVAGGFLANSKNITSDDPLRSAFSAELAHTWFVPLAKNWAQVEKDQIINQLLVDVATGKSIPDATKTADAAIEKDLNQS</sequence>
<dbReference type="GO" id="GO:1901982">
    <property type="term" value="F:maltose binding"/>
    <property type="evidence" value="ECO:0007669"/>
    <property type="project" value="TreeGrafter"/>
</dbReference>
<dbReference type="GO" id="GO:0055052">
    <property type="term" value="C:ATP-binding cassette (ABC) transporter complex, substrate-binding subunit-containing"/>
    <property type="evidence" value="ECO:0007669"/>
    <property type="project" value="TreeGrafter"/>
</dbReference>
<evidence type="ECO:0000256" key="4">
    <source>
        <dbReference type="SAM" id="SignalP"/>
    </source>
</evidence>
<dbReference type="Gene3D" id="3.40.190.10">
    <property type="entry name" value="Periplasmic binding protein-like II"/>
    <property type="match status" value="2"/>
</dbReference>
<evidence type="ECO:0000313" key="6">
    <source>
        <dbReference type="Proteomes" id="UP000642748"/>
    </source>
</evidence>
<dbReference type="Pfam" id="PF01547">
    <property type="entry name" value="SBP_bac_1"/>
    <property type="match status" value="1"/>
</dbReference>
<dbReference type="AlphaFoldDB" id="A0A8J3QT77"/>
<keyword evidence="6" id="KW-1185">Reference proteome</keyword>
<gene>
    <name evidence="5" type="ORF">Raf01_37490</name>
</gene>
<evidence type="ECO:0000256" key="3">
    <source>
        <dbReference type="ARBA" id="ARBA00022729"/>
    </source>
</evidence>
<proteinExistence type="inferred from homology"/>
<comment type="caution">
    <text evidence="5">The sequence shown here is derived from an EMBL/GenBank/DDBJ whole genome shotgun (WGS) entry which is preliminary data.</text>
</comment>
<dbReference type="RefSeq" id="WP_203919202.1">
    <property type="nucleotide sequence ID" value="NZ_BONZ01000035.1"/>
</dbReference>
<dbReference type="PROSITE" id="PS51257">
    <property type="entry name" value="PROKAR_LIPOPROTEIN"/>
    <property type="match status" value="1"/>
</dbReference>
<name>A0A8J3QT77_9ACTN</name>
<evidence type="ECO:0000256" key="2">
    <source>
        <dbReference type="ARBA" id="ARBA00022448"/>
    </source>
</evidence>
<organism evidence="5 6">
    <name type="scientific">Rugosimonospora africana</name>
    <dbReference type="NCBI Taxonomy" id="556532"/>
    <lineage>
        <taxon>Bacteria</taxon>
        <taxon>Bacillati</taxon>
        <taxon>Actinomycetota</taxon>
        <taxon>Actinomycetes</taxon>
        <taxon>Micromonosporales</taxon>
        <taxon>Micromonosporaceae</taxon>
        <taxon>Rugosimonospora</taxon>
    </lineage>
</organism>
<dbReference type="InterPro" id="IPR006059">
    <property type="entry name" value="SBP"/>
</dbReference>
<feature type="signal peptide" evidence="4">
    <location>
        <begin position="1"/>
        <end position="19"/>
    </location>
</feature>
<dbReference type="PANTHER" id="PTHR30061">
    <property type="entry name" value="MALTOSE-BINDING PERIPLASMIC PROTEIN"/>
    <property type="match status" value="1"/>
</dbReference>
<comment type="similarity">
    <text evidence="1">Belongs to the bacterial solute-binding protein 1 family.</text>
</comment>
<protein>
    <submittedName>
        <fullName evidence="5">Sugar ABC transporter substrate-binding protein</fullName>
    </submittedName>
</protein>